<proteinExistence type="predicted"/>
<dbReference type="KEGG" id="pdio:PDMSB3_1466"/>
<evidence type="ECO:0008006" key="4">
    <source>
        <dbReference type="Google" id="ProtNLM"/>
    </source>
</evidence>
<evidence type="ECO:0000313" key="2">
    <source>
        <dbReference type="EMBL" id="VVD27923.1"/>
    </source>
</evidence>
<keyword evidence="1" id="KW-0732">Signal</keyword>
<dbReference type="InterPro" id="IPR014710">
    <property type="entry name" value="RmlC-like_jellyroll"/>
</dbReference>
<dbReference type="SUPFAM" id="SSF51206">
    <property type="entry name" value="cAMP-binding domain-like"/>
    <property type="match status" value="1"/>
</dbReference>
<evidence type="ECO:0000256" key="1">
    <source>
        <dbReference type="SAM" id="SignalP"/>
    </source>
</evidence>
<dbReference type="Proteomes" id="UP000325811">
    <property type="component" value="Chromosome I"/>
</dbReference>
<name>A0A5Q4Z906_9BURK</name>
<evidence type="ECO:0000313" key="3">
    <source>
        <dbReference type="Proteomes" id="UP000325811"/>
    </source>
</evidence>
<feature type="signal peptide" evidence="1">
    <location>
        <begin position="1"/>
        <end position="19"/>
    </location>
</feature>
<feature type="chain" id="PRO_5024914012" description="Cyclic nucleotide-binding domain-containing protein" evidence="1">
    <location>
        <begin position="20"/>
        <end position="184"/>
    </location>
</feature>
<accession>A0A5Q4Z906</accession>
<reference evidence="2 3" key="1">
    <citation type="submission" date="2019-08" db="EMBL/GenBank/DDBJ databases">
        <authorList>
            <person name="Herpell B J."/>
        </authorList>
    </citation>
    <scope>NUCLEOTIDE SEQUENCE [LARGE SCALE GENOMIC DNA]</scope>
    <source>
        <strain evidence="3">Msb3</strain>
    </source>
</reference>
<protein>
    <recommendedName>
        <fullName evidence="4">Cyclic nucleotide-binding domain-containing protein</fullName>
    </recommendedName>
</protein>
<organism evidence="2 3">
    <name type="scientific">Paraburkholderia dioscoreae</name>
    <dbReference type="NCBI Taxonomy" id="2604047"/>
    <lineage>
        <taxon>Bacteria</taxon>
        <taxon>Pseudomonadati</taxon>
        <taxon>Pseudomonadota</taxon>
        <taxon>Betaproteobacteria</taxon>
        <taxon>Burkholderiales</taxon>
        <taxon>Burkholderiaceae</taxon>
        <taxon>Paraburkholderia</taxon>
    </lineage>
</organism>
<gene>
    <name evidence="2" type="ORF">PDMSB3_1466</name>
</gene>
<dbReference type="PROSITE" id="PS51257">
    <property type="entry name" value="PROKAR_LIPOPROTEIN"/>
    <property type="match status" value="1"/>
</dbReference>
<keyword evidence="3" id="KW-1185">Reference proteome</keyword>
<dbReference type="Gene3D" id="2.60.120.10">
    <property type="entry name" value="Jelly Rolls"/>
    <property type="match status" value="1"/>
</dbReference>
<dbReference type="InterPro" id="IPR018490">
    <property type="entry name" value="cNMP-bd_dom_sf"/>
</dbReference>
<dbReference type="AlphaFoldDB" id="A0A5Q4Z906"/>
<dbReference type="EMBL" id="LR699553">
    <property type="protein sequence ID" value="VVD27923.1"/>
    <property type="molecule type" value="Genomic_DNA"/>
</dbReference>
<sequence>MKAATLIACAVLLPVLIGACEPQPQPSDASVTTRSTTMKPSVTYLHLLKHTPFFTRLTTDQLRWVIAHSHEWEAQAGAVVAQCTHDTTTARDQSIWILLDGGWQIETGQHVFASGHASAGKWFSAAAATGTSCRLVTTEHSYVMKIERADFDAMLAQGFAFGPHLDAGRRYYSELFAAPAELAK</sequence>